<dbReference type="Pfam" id="PF00145">
    <property type="entry name" value="DNA_methylase"/>
    <property type="match status" value="1"/>
</dbReference>
<comment type="catalytic activity">
    <reaction evidence="6">
        <text>a 2'-deoxycytidine in DNA + S-adenosyl-L-methionine = a 5-methyl-2'-deoxycytidine in DNA + S-adenosyl-L-homocysteine + H(+)</text>
        <dbReference type="Rhea" id="RHEA:13681"/>
        <dbReference type="Rhea" id="RHEA-COMP:11369"/>
        <dbReference type="Rhea" id="RHEA-COMP:11370"/>
        <dbReference type="ChEBI" id="CHEBI:15378"/>
        <dbReference type="ChEBI" id="CHEBI:57856"/>
        <dbReference type="ChEBI" id="CHEBI:59789"/>
        <dbReference type="ChEBI" id="CHEBI:85452"/>
        <dbReference type="ChEBI" id="CHEBI:85454"/>
        <dbReference type="EC" id="2.1.1.37"/>
    </reaction>
</comment>
<dbReference type="InterPro" id="IPR029063">
    <property type="entry name" value="SAM-dependent_MTases_sf"/>
</dbReference>
<evidence type="ECO:0000256" key="7">
    <source>
        <dbReference type="PROSITE-ProRule" id="PRU01016"/>
    </source>
</evidence>
<dbReference type="EC" id="2.1.1.37" evidence="1"/>
<evidence type="ECO:0000256" key="6">
    <source>
        <dbReference type="ARBA" id="ARBA00047422"/>
    </source>
</evidence>
<organism evidence="9 10">
    <name type="scientific">Sphingobacterium chuzhouense</name>
    <dbReference type="NCBI Taxonomy" id="1742264"/>
    <lineage>
        <taxon>Bacteria</taxon>
        <taxon>Pseudomonadati</taxon>
        <taxon>Bacteroidota</taxon>
        <taxon>Sphingobacteriia</taxon>
        <taxon>Sphingobacteriales</taxon>
        <taxon>Sphingobacteriaceae</taxon>
        <taxon>Sphingobacterium</taxon>
    </lineage>
</organism>
<name>A0ABR7XR61_9SPHI</name>
<dbReference type="Gene3D" id="3.40.50.150">
    <property type="entry name" value="Vaccinia Virus protein VP39"/>
    <property type="match status" value="1"/>
</dbReference>
<reference evidence="9 10" key="1">
    <citation type="submission" date="2020-08" db="EMBL/GenBank/DDBJ databases">
        <title>Sphingobacterium sp. DN00404 isolated from aquaculture water.</title>
        <authorList>
            <person name="Zhang M."/>
        </authorList>
    </citation>
    <scope>NUCLEOTIDE SEQUENCE [LARGE SCALE GENOMIC DNA]</scope>
    <source>
        <strain evidence="9 10">KCTC 42746</strain>
    </source>
</reference>
<dbReference type="GO" id="GO:0008168">
    <property type="term" value="F:methyltransferase activity"/>
    <property type="evidence" value="ECO:0007669"/>
    <property type="project" value="UniProtKB-KW"/>
</dbReference>
<evidence type="ECO:0000256" key="3">
    <source>
        <dbReference type="ARBA" id="ARBA00022679"/>
    </source>
</evidence>
<dbReference type="GO" id="GO:0032259">
    <property type="term" value="P:methylation"/>
    <property type="evidence" value="ECO:0007669"/>
    <property type="project" value="UniProtKB-KW"/>
</dbReference>
<evidence type="ECO:0000256" key="5">
    <source>
        <dbReference type="ARBA" id="ARBA00022747"/>
    </source>
</evidence>
<dbReference type="SUPFAM" id="SSF53335">
    <property type="entry name" value="S-adenosyl-L-methionine-dependent methyltransferases"/>
    <property type="match status" value="1"/>
</dbReference>
<proteinExistence type="inferred from homology"/>
<dbReference type="Gene3D" id="3.90.120.10">
    <property type="entry name" value="DNA Methylase, subunit A, domain 2"/>
    <property type="match status" value="1"/>
</dbReference>
<evidence type="ECO:0000256" key="2">
    <source>
        <dbReference type="ARBA" id="ARBA00022603"/>
    </source>
</evidence>
<evidence type="ECO:0000313" key="10">
    <source>
        <dbReference type="Proteomes" id="UP000651112"/>
    </source>
</evidence>
<dbReference type="PANTHER" id="PTHR10629:SF52">
    <property type="entry name" value="DNA (CYTOSINE-5)-METHYLTRANSFERASE 1"/>
    <property type="match status" value="1"/>
</dbReference>
<dbReference type="PROSITE" id="PS51679">
    <property type="entry name" value="SAM_MT_C5"/>
    <property type="match status" value="1"/>
</dbReference>
<dbReference type="RefSeq" id="WP_190313377.1">
    <property type="nucleotide sequence ID" value="NZ_JACNYL010000002.1"/>
</dbReference>
<evidence type="ECO:0000256" key="8">
    <source>
        <dbReference type="RuleBase" id="RU000416"/>
    </source>
</evidence>
<keyword evidence="4 7" id="KW-0949">S-adenosyl-L-methionine</keyword>
<dbReference type="InterPro" id="IPR050390">
    <property type="entry name" value="C5-Methyltransferase"/>
</dbReference>
<dbReference type="InterPro" id="IPR001525">
    <property type="entry name" value="C5_MeTfrase"/>
</dbReference>
<comment type="caution">
    <text evidence="9">The sequence shown here is derived from an EMBL/GenBank/DDBJ whole genome shotgun (WGS) entry which is preliminary data.</text>
</comment>
<dbReference type="Proteomes" id="UP000651112">
    <property type="component" value="Unassembled WGS sequence"/>
</dbReference>
<evidence type="ECO:0000313" key="9">
    <source>
        <dbReference type="EMBL" id="MBD1421628.1"/>
    </source>
</evidence>
<accession>A0ABR7XR61</accession>
<keyword evidence="10" id="KW-1185">Reference proteome</keyword>
<dbReference type="InterPro" id="IPR031303">
    <property type="entry name" value="C5_meth_CS"/>
</dbReference>
<protein>
    <recommendedName>
        <fullName evidence="1">DNA (cytosine-5-)-methyltransferase</fullName>
        <ecNumber evidence="1">2.1.1.37</ecNumber>
    </recommendedName>
</protein>
<feature type="active site" evidence="7">
    <location>
        <position position="86"/>
    </location>
</feature>
<dbReference type="PANTHER" id="PTHR10629">
    <property type="entry name" value="CYTOSINE-SPECIFIC METHYLTRANSFERASE"/>
    <property type="match status" value="1"/>
</dbReference>
<gene>
    <name evidence="9" type="ORF">H8B21_08625</name>
</gene>
<sequence length="369" mass="41929">MSKIDVVNQQQDFLAVDIFSGAGGLSLGAEMAGIKVLVAVEKDKSSALTFKKNHPHSKVIIDDIRKIDPLKVAPKDPFILFGGPPCQGFSSSNTKSRNLDNPNNHLFHEFVRFVRVLEPKWFLFENVEGITTFDKGNTVVQIKELFEELGYSTNEKVLCAADYGVPQNRNRFIMVGNRIGIDFVFPKPFEQKITVGDAFEDLPSLSNGDLKDKLPYGAPISKGNQYAKLMRSGLKKCRQNLVSRNKEYVIERYKYIKPGQNWQAIPEELMQNYKDRNNCHSGIYRRLDPTKTSVVISNYRKNMLIHPFEDRGLSVREAARLQSFPDNFCFEGTLIEIQQQIGNAVPPLLAKEIFKKIIECNTEYGSRRV</sequence>
<keyword evidence="5" id="KW-0680">Restriction system</keyword>
<dbReference type="PROSITE" id="PS00095">
    <property type="entry name" value="C5_MTASE_2"/>
    <property type="match status" value="1"/>
</dbReference>
<dbReference type="NCBIfam" id="TIGR00675">
    <property type="entry name" value="dcm"/>
    <property type="match status" value="1"/>
</dbReference>
<keyword evidence="3 7" id="KW-0808">Transferase</keyword>
<comment type="similarity">
    <text evidence="7 8">Belongs to the class I-like SAM-binding methyltransferase superfamily. C5-methyltransferase family.</text>
</comment>
<keyword evidence="2 7" id="KW-0489">Methyltransferase</keyword>
<dbReference type="PRINTS" id="PR00105">
    <property type="entry name" value="C5METTRFRASE"/>
</dbReference>
<dbReference type="EMBL" id="JACNYL010000002">
    <property type="protein sequence ID" value="MBD1421628.1"/>
    <property type="molecule type" value="Genomic_DNA"/>
</dbReference>
<evidence type="ECO:0000256" key="1">
    <source>
        <dbReference type="ARBA" id="ARBA00011975"/>
    </source>
</evidence>
<evidence type="ECO:0000256" key="4">
    <source>
        <dbReference type="ARBA" id="ARBA00022691"/>
    </source>
</evidence>